<keyword evidence="1" id="KW-0677">Repeat</keyword>
<dbReference type="PANTHER" id="PTHR47933:SF58">
    <property type="entry name" value="REPEAT-CONTAINING PROTEIN, PUTATIVE ISOFORM 1-RELATED"/>
    <property type="match status" value="1"/>
</dbReference>
<evidence type="ECO:0000256" key="1">
    <source>
        <dbReference type="ARBA" id="ARBA00022737"/>
    </source>
</evidence>
<feature type="repeat" description="PPR" evidence="2">
    <location>
        <begin position="236"/>
        <end position="270"/>
    </location>
</feature>
<dbReference type="PROSITE" id="PS51375">
    <property type="entry name" value="PPR"/>
    <property type="match status" value="5"/>
</dbReference>
<dbReference type="GO" id="GO:0003729">
    <property type="term" value="F:mRNA binding"/>
    <property type="evidence" value="ECO:0007669"/>
    <property type="project" value="TreeGrafter"/>
</dbReference>
<dbReference type="Pfam" id="PF13812">
    <property type="entry name" value="PPR_3"/>
    <property type="match status" value="1"/>
</dbReference>
<evidence type="ECO:0000256" key="2">
    <source>
        <dbReference type="PROSITE-ProRule" id="PRU00708"/>
    </source>
</evidence>
<feature type="repeat" description="PPR" evidence="2">
    <location>
        <begin position="201"/>
        <end position="235"/>
    </location>
</feature>
<name>A0A5K1CEQ1_9MAGN</name>
<dbReference type="EMBL" id="LR721782">
    <property type="protein sequence ID" value="VVW24994.1"/>
    <property type="molecule type" value="Genomic_DNA"/>
</dbReference>
<dbReference type="InterPro" id="IPR011990">
    <property type="entry name" value="TPR-like_helical_dom_sf"/>
</dbReference>
<accession>A0A5K1CEQ1</accession>
<feature type="repeat" description="PPR" evidence="2">
    <location>
        <begin position="63"/>
        <end position="97"/>
    </location>
</feature>
<protein>
    <recommendedName>
        <fullName evidence="4">Pentacotripeptide-repeat region of PRORP domain-containing protein</fullName>
    </recommendedName>
</protein>
<dbReference type="NCBIfam" id="TIGR00756">
    <property type="entry name" value="PPR"/>
    <property type="match status" value="5"/>
</dbReference>
<reference evidence="3" key="1">
    <citation type="submission" date="2019-09" db="EMBL/GenBank/DDBJ databases">
        <authorList>
            <person name="Zhang L."/>
        </authorList>
    </citation>
    <scope>NUCLEOTIDE SEQUENCE</scope>
</reference>
<proteinExistence type="predicted"/>
<organism evidence="3">
    <name type="scientific">Nymphaea colorata</name>
    <name type="common">pocket water lily</name>
    <dbReference type="NCBI Taxonomy" id="210225"/>
    <lineage>
        <taxon>Eukaryota</taxon>
        <taxon>Viridiplantae</taxon>
        <taxon>Streptophyta</taxon>
        <taxon>Embryophyta</taxon>
        <taxon>Tracheophyta</taxon>
        <taxon>Spermatophyta</taxon>
        <taxon>Magnoliopsida</taxon>
        <taxon>Nymphaeales</taxon>
        <taxon>Nymphaeaceae</taxon>
        <taxon>Nymphaea</taxon>
    </lineage>
</organism>
<dbReference type="AlphaFoldDB" id="A0A5K1CEQ1"/>
<dbReference type="InterPro" id="IPR002885">
    <property type="entry name" value="PPR_rpt"/>
</dbReference>
<dbReference type="Pfam" id="PF13041">
    <property type="entry name" value="PPR_2"/>
    <property type="match status" value="2"/>
</dbReference>
<gene>
    <name evidence="3" type="ORF">NYM_LOCUS17991</name>
</gene>
<sequence>MVLRILRSINHKDLESGYSIPALDNAIIDQKVVGEVIKSHANDWKLAYAFFNWVSKRCGYRHSVEAYNSMIDVLGKALEFDLSWVLIQKMKRDGVCPNYVTFRTMFNRYACAHMVSEAVEAYHLAEDFGLRDRTCFSNLIDALCERKHVVEAEGLSIGENCEYPLDTKTFNILLRGWMKMGWWSKCRSFWEAREQLRVEADLHSYSIYMDILAKSGKPYKAVKLFAEMKKRGIALDVVAYNTAIHSLGLAGDVDQAIHLFHDMLESGHRPTISTYNAILKNLCKAGRAKQALVLLDQMPKRGFPPDAITYHSFFSNVSDPKVILQLFDKMIERGCTPIMDTYVLLIKKFGEWGYLRPVFKIWKTMEEHGISPDHFAYNVLIDTLIRKGCIDLARKYDKEMLARGLSPRPRKELRTEYLSGESDVDCA</sequence>
<evidence type="ECO:0000313" key="3">
    <source>
        <dbReference type="EMBL" id="VVW24994.1"/>
    </source>
</evidence>
<dbReference type="PANTHER" id="PTHR47933">
    <property type="entry name" value="PENTATRICOPEPTIDE REPEAT-CONTAINING PROTEIN 1, MITOCHONDRIAL"/>
    <property type="match status" value="1"/>
</dbReference>
<dbReference type="InterPro" id="IPR051240">
    <property type="entry name" value="Mito_RNA-Proc/Resp"/>
</dbReference>
<dbReference type="Pfam" id="PF01535">
    <property type="entry name" value="PPR"/>
    <property type="match status" value="3"/>
</dbReference>
<evidence type="ECO:0008006" key="4">
    <source>
        <dbReference type="Google" id="ProtNLM"/>
    </source>
</evidence>
<dbReference type="Gene3D" id="1.25.40.10">
    <property type="entry name" value="Tetratricopeptide repeat domain"/>
    <property type="match status" value="3"/>
</dbReference>
<feature type="repeat" description="PPR" evidence="2">
    <location>
        <begin position="271"/>
        <end position="305"/>
    </location>
</feature>
<feature type="repeat" description="PPR" evidence="2">
    <location>
        <begin position="373"/>
        <end position="407"/>
    </location>
</feature>
<dbReference type="Gramene" id="NC4G0152200.1">
    <property type="protein sequence ID" value="NC4G0152200.1:cds"/>
    <property type="gene ID" value="NC4G0152200"/>
</dbReference>